<evidence type="ECO:0000313" key="1">
    <source>
        <dbReference type="EMBL" id="KAL0087965.1"/>
    </source>
</evidence>
<dbReference type="EMBL" id="JBCLYO010000006">
    <property type="protein sequence ID" value="KAL0087965.1"/>
    <property type="molecule type" value="Genomic_DNA"/>
</dbReference>
<keyword evidence="2" id="KW-1185">Reference proteome</keyword>
<dbReference type="PANTHER" id="PTHR46263:SF1">
    <property type="entry name" value="ARMADILLO REPEAT-CONTAINING PROTEIN 7"/>
    <property type="match status" value="1"/>
</dbReference>
<dbReference type="SUPFAM" id="SSF48371">
    <property type="entry name" value="ARM repeat"/>
    <property type="match status" value="1"/>
</dbReference>
<organism evidence="1 2">
    <name type="scientific">Phycomyces blakesleeanus</name>
    <dbReference type="NCBI Taxonomy" id="4837"/>
    <lineage>
        <taxon>Eukaryota</taxon>
        <taxon>Fungi</taxon>
        <taxon>Fungi incertae sedis</taxon>
        <taxon>Mucoromycota</taxon>
        <taxon>Mucoromycotina</taxon>
        <taxon>Mucoromycetes</taxon>
        <taxon>Mucorales</taxon>
        <taxon>Phycomycetaceae</taxon>
        <taxon>Phycomyces</taxon>
    </lineage>
</organism>
<comment type="caution">
    <text evidence="1">The sequence shown here is derived from an EMBL/GenBank/DDBJ whole genome shotgun (WGS) entry which is preliminary data.</text>
</comment>
<protein>
    <recommendedName>
        <fullName evidence="3">Armadillo repeat-containing domain-containing protein</fullName>
    </recommendedName>
</protein>
<evidence type="ECO:0008006" key="3">
    <source>
        <dbReference type="Google" id="ProtNLM"/>
    </source>
</evidence>
<gene>
    <name evidence="1" type="ORF">J3Q64DRAFT_1697745</name>
</gene>
<evidence type="ECO:0000313" key="2">
    <source>
        <dbReference type="Proteomes" id="UP001448207"/>
    </source>
</evidence>
<proteinExistence type="predicted"/>
<name>A0ABR3B380_PHYBL</name>
<dbReference type="Proteomes" id="UP001448207">
    <property type="component" value="Unassembled WGS sequence"/>
</dbReference>
<sequence length="126" mass="14561">MIESKQQILANLGNFAYDPVNFVWLWNLKVVDLFLDAVTCEDPLLQEFGMGGLSNICLDPIHHEHILSEPYHIRAIMECLFSDELKYTENTIINSMTLLMLLIDPISQKDFFLIYLLPTSHFNSRA</sequence>
<reference evidence="1 2" key="1">
    <citation type="submission" date="2024-04" db="EMBL/GenBank/DDBJ databases">
        <title>Symmetric and asymmetric DNA N6-adenine methylation regulates different biological responses in Mucorales.</title>
        <authorList>
            <consortium name="Lawrence Berkeley National Laboratory"/>
            <person name="Lax C."/>
            <person name="Mondo S.J."/>
            <person name="Osorio-Concepcion M."/>
            <person name="Muszewska A."/>
            <person name="Corrochano-Luque M."/>
            <person name="Gutierrez G."/>
            <person name="Riley R."/>
            <person name="Lipzen A."/>
            <person name="Guo J."/>
            <person name="Hundley H."/>
            <person name="Amirebrahimi M."/>
            <person name="Ng V."/>
            <person name="Lorenzo-Gutierrez D."/>
            <person name="Binder U."/>
            <person name="Yang J."/>
            <person name="Song Y."/>
            <person name="Canovas D."/>
            <person name="Navarro E."/>
            <person name="Freitag M."/>
            <person name="Gabaldon T."/>
            <person name="Grigoriev I.V."/>
            <person name="Corrochano L.M."/>
            <person name="Nicolas F.E."/>
            <person name="Garre V."/>
        </authorList>
    </citation>
    <scope>NUCLEOTIDE SEQUENCE [LARGE SCALE GENOMIC DNA]</scope>
    <source>
        <strain evidence="1 2">L51</strain>
    </source>
</reference>
<accession>A0ABR3B380</accession>
<dbReference type="InterPro" id="IPR042462">
    <property type="entry name" value="ARMC7"/>
</dbReference>
<dbReference type="InterPro" id="IPR016024">
    <property type="entry name" value="ARM-type_fold"/>
</dbReference>
<dbReference type="PANTHER" id="PTHR46263">
    <property type="entry name" value="ARMADILLO REPEAT-CONTAINING PROTEIN 7"/>
    <property type="match status" value="1"/>
</dbReference>